<evidence type="ECO:0000256" key="3">
    <source>
        <dbReference type="ARBA" id="ARBA00022833"/>
    </source>
</evidence>
<feature type="non-terminal residue" evidence="5">
    <location>
        <position position="1"/>
    </location>
</feature>
<dbReference type="PANTHER" id="PTHR31437">
    <property type="entry name" value="SREK1IP1 FAMILY MEMBER"/>
    <property type="match status" value="1"/>
</dbReference>
<comment type="caution">
    <text evidence="5">The sequence shown here is derived from an EMBL/GenBank/DDBJ whole genome shotgun (WGS) entry which is preliminary data.</text>
</comment>
<evidence type="ECO:0000256" key="4">
    <source>
        <dbReference type="SAM" id="MobiDB-lite"/>
    </source>
</evidence>
<name>A0AAN5D9H4_9BILA</name>
<evidence type="ECO:0008006" key="7">
    <source>
        <dbReference type="Google" id="ProtNLM"/>
    </source>
</evidence>
<dbReference type="AlphaFoldDB" id="A0AAN5D9H4"/>
<evidence type="ECO:0000313" key="6">
    <source>
        <dbReference type="Proteomes" id="UP001328107"/>
    </source>
</evidence>
<sequence length="186" mass="21255">VRQMSGGNNEPMPFVRKFGGAGGGVMESRSLTSMASEQTRKELEFQNAANVDVSGVAIVKPTVTGACRRCGFPGHHTFQCYNTLMPLVKPEVKPIVDISSTSSDDSEDDTAMKKEKKKKSKKDKKEKKDKKKKHKKEKKKKERKRRHSSSDSDSDSERERKRRKKEKKRKEKKRERRRHSSTSSSD</sequence>
<dbReference type="GO" id="GO:0008270">
    <property type="term" value="F:zinc ion binding"/>
    <property type="evidence" value="ECO:0007669"/>
    <property type="project" value="UniProtKB-KW"/>
</dbReference>
<gene>
    <name evidence="5" type="ORF">PMAYCL1PPCAC_28745</name>
</gene>
<feature type="region of interest" description="Disordered" evidence="4">
    <location>
        <begin position="1"/>
        <end position="21"/>
    </location>
</feature>
<dbReference type="Proteomes" id="UP001328107">
    <property type="component" value="Unassembled WGS sequence"/>
</dbReference>
<feature type="compositionally biased region" description="Basic residues" evidence="4">
    <location>
        <begin position="114"/>
        <end position="147"/>
    </location>
</feature>
<dbReference type="PANTHER" id="PTHR31437:SF1">
    <property type="entry name" value="PROTEIN SREK1IP1"/>
    <property type="match status" value="1"/>
</dbReference>
<dbReference type="EMBL" id="BTRK01000006">
    <property type="protein sequence ID" value="GMR58550.1"/>
    <property type="molecule type" value="Genomic_DNA"/>
</dbReference>
<keyword evidence="1" id="KW-0479">Metal-binding</keyword>
<accession>A0AAN5D9H4</accession>
<reference evidence="6" key="1">
    <citation type="submission" date="2022-10" db="EMBL/GenBank/DDBJ databases">
        <title>Genome assembly of Pristionchus species.</title>
        <authorList>
            <person name="Yoshida K."/>
            <person name="Sommer R.J."/>
        </authorList>
    </citation>
    <scope>NUCLEOTIDE SEQUENCE [LARGE SCALE GENOMIC DNA]</scope>
    <source>
        <strain evidence="6">RS5460</strain>
    </source>
</reference>
<keyword evidence="2" id="KW-0863">Zinc-finger</keyword>
<evidence type="ECO:0000256" key="1">
    <source>
        <dbReference type="ARBA" id="ARBA00022723"/>
    </source>
</evidence>
<proteinExistence type="predicted"/>
<evidence type="ECO:0000313" key="5">
    <source>
        <dbReference type="EMBL" id="GMR58550.1"/>
    </source>
</evidence>
<feature type="compositionally biased region" description="Basic residues" evidence="4">
    <location>
        <begin position="160"/>
        <end position="180"/>
    </location>
</feature>
<organism evidence="5 6">
    <name type="scientific">Pristionchus mayeri</name>
    <dbReference type="NCBI Taxonomy" id="1317129"/>
    <lineage>
        <taxon>Eukaryota</taxon>
        <taxon>Metazoa</taxon>
        <taxon>Ecdysozoa</taxon>
        <taxon>Nematoda</taxon>
        <taxon>Chromadorea</taxon>
        <taxon>Rhabditida</taxon>
        <taxon>Rhabditina</taxon>
        <taxon>Diplogasteromorpha</taxon>
        <taxon>Diplogasteroidea</taxon>
        <taxon>Neodiplogasteridae</taxon>
        <taxon>Pristionchus</taxon>
    </lineage>
</organism>
<keyword evidence="6" id="KW-1185">Reference proteome</keyword>
<protein>
    <recommendedName>
        <fullName evidence="7">CCHC-type domain-containing protein</fullName>
    </recommendedName>
</protein>
<feature type="region of interest" description="Disordered" evidence="4">
    <location>
        <begin position="97"/>
        <end position="186"/>
    </location>
</feature>
<evidence type="ECO:0000256" key="2">
    <source>
        <dbReference type="ARBA" id="ARBA00022771"/>
    </source>
</evidence>
<keyword evidence="3" id="KW-0862">Zinc</keyword>